<organism evidence="1 2">
    <name type="scientific">Paenibacillus aurantiacus</name>
    <dbReference type="NCBI Taxonomy" id="1936118"/>
    <lineage>
        <taxon>Bacteria</taxon>
        <taxon>Bacillati</taxon>
        <taxon>Bacillota</taxon>
        <taxon>Bacilli</taxon>
        <taxon>Bacillales</taxon>
        <taxon>Paenibacillaceae</taxon>
        <taxon>Paenibacillus</taxon>
    </lineage>
</organism>
<keyword evidence="2" id="KW-1185">Reference proteome</keyword>
<dbReference type="InterPro" id="IPR009078">
    <property type="entry name" value="Ferritin-like_SF"/>
</dbReference>
<evidence type="ECO:0008006" key="3">
    <source>
        <dbReference type="Google" id="ProtNLM"/>
    </source>
</evidence>
<accession>A0ABV5KRK9</accession>
<dbReference type="EMBL" id="JBHMDO010000031">
    <property type="protein sequence ID" value="MFB9327871.1"/>
    <property type="molecule type" value="Genomic_DNA"/>
</dbReference>
<sequence length="161" mass="18347">MYYRQPYDQTGWGLRQTGMPLPYTALQESLQLIQATANAESNTESFFRKLIELAPSEEARGIITSIRDDERKHLNILREIYAAFTGRDVQVTAPITMYKDVTSYEEGLKEALFNKWATEQRAGSILAAMPTGYYQNLLAKIAIDNVAISSKWNYLLSALRR</sequence>
<name>A0ABV5KRK9_9BACL</name>
<proteinExistence type="predicted"/>
<gene>
    <name evidence="1" type="ORF">ACFFSY_18240</name>
</gene>
<evidence type="ECO:0000313" key="1">
    <source>
        <dbReference type="EMBL" id="MFB9327871.1"/>
    </source>
</evidence>
<reference evidence="1 2" key="1">
    <citation type="submission" date="2024-09" db="EMBL/GenBank/DDBJ databases">
        <authorList>
            <person name="Sun Q."/>
            <person name="Mori K."/>
        </authorList>
    </citation>
    <scope>NUCLEOTIDE SEQUENCE [LARGE SCALE GENOMIC DNA]</scope>
    <source>
        <strain evidence="1 2">TISTR 2452</strain>
    </source>
</reference>
<dbReference type="RefSeq" id="WP_377496632.1">
    <property type="nucleotide sequence ID" value="NZ_JBHMDO010000031.1"/>
</dbReference>
<dbReference type="Gene3D" id="1.20.5.420">
    <property type="entry name" value="Immunoglobulin FC, subunit C"/>
    <property type="match status" value="1"/>
</dbReference>
<protein>
    <recommendedName>
        <fullName evidence="3">Rubrerythrin diiron-binding domain-containing protein</fullName>
    </recommendedName>
</protein>
<dbReference type="CDD" id="cd00657">
    <property type="entry name" value="Ferritin_like"/>
    <property type="match status" value="1"/>
</dbReference>
<dbReference type="Proteomes" id="UP001589747">
    <property type="component" value="Unassembled WGS sequence"/>
</dbReference>
<dbReference type="SUPFAM" id="SSF47240">
    <property type="entry name" value="Ferritin-like"/>
    <property type="match status" value="1"/>
</dbReference>
<comment type="caution">
    <text evidence="1">The sequence shown here is derived from an EMBL/GenBank/DDBJ whole genome shotgun (WGS) entry which is preliminary data.</text>
</comment>
<evidence type="ECO:0000313" key="2">
    <source>
        <dbReference type="Proteomes" id="UP001589747"/>
    </source>
</evidence>